<dbReference type="GO" id="GO:0005829">
    <property type="term" value="C:cytosol"/>
    <property type="evidence" value="ECO:0007669"/>
    <property type="project" value="TreeGrafter"/>
</dbReference>
<comment type="caution">
    <text evidence="5">The sequence shown here is derived from an EMBL/GenBank/DDBJ whole genome shotgun (WGS) entry which is preliminary data.</text>
</comment>
<reference evidence="5" key="1">
    <citation type="journal article" date="2019" name="Sci. Rep.">
        <title>Draft genome of Tanacetum cinerariifolium, the natural source of mosquito coil.</title>
        <authorList>
            <person name="Yamashiro T."/>
            <person name="Shiraishi A."/>
            <person name="Satake H."/>
            <person name="Nakayama K."/>
        </authorList>
    </citation>
    <scope>NUCLEOTIDE SEQUENCE</scope>
</reference>
<name>A0A6L2JQD8_TANCI</name>
<dbReference type="GO" id="GO:0004766">
    <property type="term" value="F:spermidine synthase activity"/>
    <property type="evidence" value="ECO:0007669"/>
    <property type="project" value="TreeGrafter"/>
</dbReference>
<proteinExistence type="inferred from homology"/>
<dbReference type="InterPro" id="IPR030374">
    <property type="entry name" value="PABS"/>
</dbReference>
<dbReference type="AlphaFoldDB" id="A0A6L2JQD8"/>
<gene>
    <name evidence="5" type="ORF">Tci_011164</name>
</gene>
<sequence>MPLGKYDAIIVNSSDHAVCLSYTMKKLLLEMLARALRPRGVLCNMAGSMWLHTHLIQDMINVCREIFKGSIHYAWKSVPTYPSGVIGFILCSTDRPPVDFKIPINPIEKVEGALEHRRELKFYKSHISGEASGVRMALFDIASHLHDFPSKTQHLLGNFSAASVPLCYSKILFGSEESQQKKNIDLAYGVPSFVDAFHPHVFGLSSSEWLSISRETLYLLTEWCLLRT</sequence>
<evidence type="ECO:0000256" key="2">
    <source>
        <dbReference type="ARBA" id="ARBA00022679"/>
    </source>
</evidence>
<dbReference type="Pfam" id="PF01564">
    <property type="entry name" value="Spermine_synth"/>
    <property type="match status" value="1"/>
</dbReference>
<dbReference type="InterPro" id="IPR001045">
    <property type="entry name" value="Spermi_synthase"/>
</dbReference>
<dbReference type="SUPFAM" id="SSF53335">
    <property type="entry name" value="S-adenosyl-L-methionine-dependent methyltransferases"/>
    <property type="match status" value="1"/>
</dbReference>
<dbReference type="InterPro" id="IPR029063">
    <property type="entry name" value="SAM-dependent_MTases_sf"/>
</dbReference>
<dbReference type="EMBL" id="BKCJ010001142">
    <property type="protein sequence ID" value="GEU39186.1"/>
    <property type="molecule type" value="Genomic_DNA"/>
</dbReference>
<keyword evidence="2 3" id="KW-0808">Transferase</keyword>
<accession>A0A6L2JQD8</accession>
<evidence type="ECO:0000313" key="5">
    <source>
        <dbReference type="EMBL" id="GEU39186.1"/>
    </source>
</evidence>
<dbReference type="PROSITE" id="PS51006">
    <property type="entry name" value="PABS_2"/>
    <property type="match status" value="1"/>
</dbReference>
<comment type="similarity">
    <text evidence="1">Belongs to the spermidine/spermine synthase family.</text>
</comment>
<dbReference type="GO" id="GO:0008295">
    <property type="term" value="P:spermidine biosynthetic process"/>
    <property type="evidence" value="ECO:0007669"/>
    <property type="project" value="TreeGrafter"/>
</dbReference>
<dbReference type="PANTHER" id="PTHR11558:SF25">
    <property type="entry name" value="SPERMINE SYNTHASE"/>
    <property type="match status" value="1"/>
</dbReference>
<evidence type="ECO:0000259" key="4">
    <source>
        <dbReference type="PROSITE" id="PS51006"/>
    </source>
</evidence>
<keyword evidence="3" id="KW-0620">Polyamine biosynthesis</keyword>
<protein>
    <submittedName>
        <fullName evidence="5">Spermine synthase</fullName>
    </submittedName>
</protein>
<evidence type="ECO:0000256" key="3">
    <source>
        <dbReference type="PROSITE-ProRule" id="PRU00354"/>
    </source>
</evidence>
<organism evidence="5">
    <name type="scientific">Tanacetum cinerariifolium</name>
    <name type="common">Dalmatian daisy</name>
    <name type="synonym">Chrysanthemum cinerariifolium</name>
    <dbReference type="NCBI Taxonomy" id="118510"/>
    <lineage>
        <taxon>Eukaryota</taxon>
        <taxon>Viridiplantae</taxon>
        <taxon>Streptophyta</taxon>
        <taxon>Embryophyta</taxon>
        <taxon>Tracheophyta</taxon>
        <taxon>Spermatophyta</taxon>
        <taxon>Magnoliopsida</taxon>
        <taxon>eudicotyledons</taxon>
        <taxon>Gunneridae</taxon>
        <taxon>Pentapetalae</taxon>
        <taxon>asterids</taxon>
        <taxon>campanulids</taxon>
        <taxon>Asterales</taxon>
        <taxon>Asteraceae</taxon>
        <taxon>Asteroideae</taxon>
        <taxon>Anthemideae</taxon>
        <taxon>Anthemidinae</taxon>
        <taxon>Tanacetum</taxon>
    </lineage>
</organism>
<evidence type="ECO:0000256" key="1">
    <source>
        <dbReference type="ARBA" id="ARBA00007867"/>
    </source>
</evidence>
<feature type="domain" description="PABS" evidence="4">
    <location>
        <begin position="1"/>
        <end position="93"/>
    </location>
</feature>
<dbReference type="PANTHER" id="PTHR11558">
    <property type="entry name" value="SPERMIDINE/SPERMINE SYNTHASE"/>
    <property type="match status" value="1"/>
</dbReference>
<dbReference type="Gene3D" id="3.40.50.150">
    <property type="entry name" value="Vaccinia Virus protein VP39"/>
    <property type="match status" value="1"/>
</dbReference>
<comment type="caution">
    <text evidence="3">Lacks conserved residue(s) required for the propagation of feature annotation.</text>
</comment>